<keyword evidence="9" id="KW-1185">Reference proteome</keyword>
<reference evidence="8 9" key="1">
    <citation type="journal article" date="2024" name="Nat. Commun.">
        <title>Phylogenomics reveals the evolutionary origins of lichenization in chlorophyte algae.</title>
        <authorList>
            <person name="Puginier C."/>
            <person name="Libourel C."/>
            <person name="Otte J."/>
            <person name="Skaloud P."/>
            <person name="Haon M."/>
            <person name="Grisel S."/>
            <person name="Petersen M."/>
            <person name="Berrin J.G."/>
            <person name="Delaux P.M."/>
            <person name="Dal Grande F."/>
            <person name="Keller J."/>
        </authorList>
    </citation>
    <scope>NUCLEOTIDE SEQUENCE [LARGE SCALE GENOMIC DNA]</scope>
    <source>
        <strain evidence="8 9">SAG 2036</strain>
    </source>
</reference>
<dbReference type="InterPro" id="IPR008162">
    <property type="entry name" value="Pyrophosphatase"/>
</dbReference>
<dbReference type="EC" id="3.6.1.1" evidence="3"/>
<comment type="similarity">
    <text evidence="2">Belongs to the PPase family.</text>
</comment>
<dbReference type="GO" id="GO:0006796">
    <property type="term" value="P:phosphate-containing compound metabolic process"/>
    <property type="evidence" value="ECO:0007669"/>
    <property type="project" value="InterPro"/>
</dbReference>
<proteinExistence type="inferred from homology"/>
<dbReference type="PANTHER" id="PTHR10286">
    <property type="entry name" value="INORGANIC PYROPHOSPHATASE"/>
    <property type="match status" value="1"/>
</dbReference>
<keyword evidence="4" id="KW-0479">Metal-binding</keyword>
<dbReference type="AlphaFoldDB" id="A0AAW1NPL5"/>
<evidence type="ECO:0000313" key="9">
    <source>
        <dbReference type="Proteomes" id="UP001465755"/>
    </source>
</evidence>
<dbReference type="GO" id="GO:0000287">
    <property type="term" value="F:magnesium ion binding"/>
    <property type="evidence" value="ECO:0007669"/>
    <property type="project" value="InterPro"/>
</dbReference>
<evidence type="ECO:0000256" key="5">
    <source>
        <dbReference type="ARBA" id="ARBA00022801"/>
    </source>
</evidence>
<evidence type="ECO:0000256" key="4">
    <source>
        <dbReference type="ARBA" id="ARBA00022723"/>
    </source>
</evidence>
<comment type="caution">
    <text evidence="8">The sequence shown here is derived from an EMBL/GenBank/DDBJ whole genome shotgun (WGS) entry which is preliminary data.</text>
</comment>
<dbReference type="SUPFAM" id="SSF50324">
    <property type="entry name" value="Inorganic pyrophosphatase"/>
    <property type="match status" value="1"/>
</dbReference>
<dbReference type="Proteomes" id="UP001465755">
    <property type="component" value="Unassembled WGS sequence"/>
</dbReference>
<evidence type="ECO:0000256" key="7">
    <source>
        <dbReference type="ARBA" id="ARBA00047820"/>
    </source>
</evidence>
<dbReference type="GO" id="GO:0004427">
    <property type="term" value="F:inorganic diphosphate phosphatase activity"/>
    <property type="evidence" value="ECO:0007669"/>
    <property type="project" value="UniProtKB-EC"/>
</dbReference>
<keyword evidence="5" id="KW-0378">Hydrolase</keyword>
<dbReference type="EMBL" id="JALJOQ010000211">
    <property type="protein sequence ID" value="KAK9789233.1"/>
    <property type="molecule type" value="Genomic_DNA"/>
</dbReference>
<organism evidence="8 9">
    <name type="scientific">Symbiochloris irregularis</name>
    <dbReference type="NCBI Taxonomy" id="706552"/>
    <lineage>
        <taxon>Eukaryota</taxon>
        <taxon>Viridiplantae</taxon>
        <taxon>Chlorophyta</taxon>
        <taxon>core chlorophytes</taxon>
        <taxon>Trebouxiophyceae</taxon>
        <taxon>Trebouxiales</taxon>
        <taxon>Trebouxiaceae</taxon>
        <taxon>Symbiochloris</taxon>
    </lineage>
</organism>
<dbReference type="PROSITE" id="PS00387">
    <property type="entry name" value="PPASE"/>
    <property type="match status" value="1"/>
</dbReference>
<gene>
    <name evidence="8" type="ORF">WJX73_007750</name>
</gene>
<dbReference type="Pfam" id="PF00719">
    <property type="entry name" value="Pyrophosphatase"/>
    <property type="match status" value="1"/>
</dbReference>
<dbReference type="CDD" id="cd00412">
    <property type="entry name" value="pyrophosphatase"/>
    <property type="match status" value="1"/>
</dbReference>
<keyword evidence="6" id="KW-0460">Magnesium</keyword>
<evidence type="ECO:0000313" key="8">
    <source>
        <dbReference type="EMBL" id="KAK9789233.1"/>
    </source>
</evidence>
<evidence type="ECO:0000256" key="3">
    <source>
        <dbReference type="ARBA" id="ARBA00012146"/>
    </source>
</evidence>
<dbReference type="InterPro" id="IPR036649">
    <property type="entry name" value="Pyrophosphatase_sf"/>
</dbReference>
<evidence type="ECO:0000256" key="1">
    <source>
        <dbReference type="ARBA" id="ARBA00001946"/>
    </source>
</evidence>
<dbReference type="GO" id="GO:0005737">
    <property type="term" value="C:cytoplasm"/>
    <property type="evidence" value="ECO:0007669"/>
    <property type="project" value="InterPro"/>
</dbReference>
<accession>A0AAW1NPL5</accession>
<name>A0AAW1NPL5_9CHLO</name>
<evidence type="ECO:0000256" key="2">
    <source>
        <dbReference type="ARBA" id="ARBA00006220"/>
    </source>
</evidence>
<dbReference type="FunFam" id="3.90.80.10:FF:000007">
    <property type="entry name" value="Inorganic pyrophosphatase, mitochondrial"/>
    <property type="match status" value="1"/>
</dbReference>
<comment type="catalytic activity">
    <reaction evidence="7">
        <text>diphosphate + H2O = 2 phosphate + H(+)</text>
        <dbReference type="Rhea" id="RHEA:24576"/>
        <dbReference type="ChEBI" id="CHEBI:15377"/>
        <dbReference type="ChEBI" id="CHEBI:15378"/>
        <dbReference type="ChEBI" id="CHEBI:33019"/>
        <dbReference type="ChEBI" id="CHEBI:43474"/>
        <dbReference type="EC" id="3.6.1.1"/>
    </reaction>
</comment>
<dbReference type="Gene3D" id="3.90.80.10">
    <property type="entry name" value="Inorganic pyrophosphatase"/>
    <property type="match status" value="1"/>
</dbReference>
<sequence length="392" mass="42818">MNPAVGKHLNLHTSLSLGSSLKRNNAPSRQANIPSSPKVLSAVAGVHTRHASISDAPVDVSFRMYTYEAGKLNRVELPEDNLGLAAGAGDGEWTALMDPSAPAAQRDAAAVDLFGLPSGGLTSDPSLPKPLQKHYSGVYIMNPSTSSPAFTAKPSRFATREQGDSSTEQYRLFLQQEGKDVSSWHDIPLRNEDGSLNFVCEIPKETSAKFEVATGEAGNPIKQDMKKGKLRFYPYPINWNYGMLPQTWEDPSHSNDDLGGITGDNDPVDVVEIGSTQLASGGVYSVKAVGAYAMVDDGELDWKIICIRSDDPLASKINDVEDVEREMPGELEKIMVWFRDYKIPDGKPPNAFGYDNKPQNSQFAHQIIADTHGLYNQLKEGQRINDKNLALQ</sequence>
<evidence type="ECO:0000256" key="6">
    <source>
        <dbReference type="ARBA" id="ARBA00022842"/>
    </source>
</evidence>
<protein>
    <recommendedName>
        <fullName evidence="3">inorganic diphosphatase</fullName>
        <ecNumber evidence="3">3.6.1.1</ecNumber>
    </recommendedName>
</protein>
<comment type="cofactor">
    <cofactor evidence="1">
        <name>Mg(2+)</name>
        <dbReference type="ChEBI" id="CHEBI:18420"/>
    </cofactor>
</comment>